<reference evidence="4" key="1">
    <citation type="submission" date="2022-07" db="EMBL/GenBank/DDBJ databases">
        <title>Phylogenomic reconstructions and comparative analyses of Kickxellomycotina fungi.</title>
        <authorList>
            <person name="Reynolds N.K."/>
            <person name="Stajich J.E."/>
            <person name="Barry K."/>
            <person name="Grigoriev I.V."/>
            <person name="Crous P."/>
            <person name="Smith M.E."/>
        </authorList>
    </citation>
    <scope>NUCLEOTIDE SEQUENCE</scope>
    <source>
        <strain evidence="4">IMI 214461</strain>
    </source>
</reference>
<feature type="transmembrane region" description="Helical" evidence="3">
    <location>
        <begin position="597"/>
        <end position="617"/>
    </location>
</feature>
<feature type="transmembrane region" description="Helical" evidence="3">
    <location>
        <begin position="786"/>
        <end position="806"/>
    </location>
</feature>
<protein>
    <submittedName>
        <fullName evidence="4">Ethionine resistance protein</fullName>
    </submittedName>
</protein>
<dbReference type="OrthoDB" id="2126698at2759"/>
<dbReference type="GO" id="GO:0042910">
    <property type="term" value="F:xenobiotic transmembrane transporter activity"/>
    <property type="evidence" value="ECO:0007669"/>
    <property type="project" value="InterPro"/>
</dbReference>
<comment type="caution">
    <text evidence="4">The sequence shown here is derived from an EMBL/GenBank/DDBJ whole genome shotgun (WGS) entry which is preliminary data.</text>
</comment>
<keyword evidence="3" id="KW-0472">Membrane</keyword>
<feature type="transmembrane region" description="Helical" evidence="3">
    <location>
        <begin position="449"/>
        <end position="472"/>
    </location>
</feature>
<evidence type="ECO:0000313" key="4">
    <source>
        <dbReference type="EMBL" id="KAJ2005044.1"/>
    </source>
</evidence>
<sequence length="860" mass="89523">MSFPSRDTARPRPQVRRSSAMHVPGDRKGGGSSGLPASLISSPMLTPAPTPAPLRTGNPLDSSFGARPQPRAQMSPWALGGAPLLDIARGRNVSPLHSTLSAAHAASAGGSPFGVSSRRQSIALQSSCSGRLSLAESPAWCEPPVSAPVRAPPHWPLPTLTADPRSLASTMSLPGAAAANGVRLSPACAAADAQRTRRRSLAYERYPPLVSIFEAKHAARSSQLGEDNDARAPAATFRRISHPSSSSLQASSSLCLIGGDSQGCLIPEACVRRSPSAASLDSAFSAVSSDSSLSSSSSSASSYSYLFDTARPSTAIAPARPRSLGRKPSATQHGYGAIAADYSTGLSSVSNSMFLGAGDFSYSTMTSAICCRPPPAAAERTLLLPGDSSATLSADAEDGRVEMTTAKLLARELGCILSMSSYLVIGNALQAAISISQVASSGHLGSSELAAIGLAHIVVILTGYPVAFSVLGCLETCASQAFTSARPKLVGAYFVRAIQIQWVMGLALGVLWFSSEPMLSLAMGGASAEIITAAAEYLRWYFVPFMVFANLLCAKQVLYAQGVTYPLPYLTLLGALVTMGAQYLFVFSPLFKLGVRGIAIGNGTGYLAMLAATLVAIRKHNLARIWSPGFSAPWRPLLKLLPYSLILTLFSTGTSEIVTLAATQLGPHSLTVQSVLSALSRMLVICSSSVGVAALNRTGNLIGQQSPPRVARIAALVALASGLLCALLAVAILLAAPETWIRIFTNDHMVISDVQTLLPIVALAFVAQTSSFIGSQLLTAQGRQALAVRIKCIALYVVGLPLGYWWSVACGYGLAGLWAAVAVGQLCTAVVEAIVVLRTNWSQLIDKCASSIVHGGPGLM</sequence>
<evidence type="ECO:0000256" key="1">
    <source>
        <dbReference type="ARBA" id="ARBA00010199"/>
    </source>
</evidence>
<feature type="transmembrane region" description="Helical" evidence="3">
    <location>
        <begin position="570"/>
        <end position="591"/>
    </location>
</feature>
<dbReference type="EMBL" id="JANBQF010000121">
    <property type="protein sequence ID" value="KAJ2005044.1"/>
    <property type="molecule type" value="Genomic_DNA"/>
</dbReference>
<feature type="transmembrane region" description="Helical" evidence="3">
    <location>
        <begin position="540"/>
        <end position="558"/>
    </location>
</feature>
<organism evidence="4 5">
    <name type="scientific">Coemansia thaxteri</name>
    <dbReference type="NCBI Taxonomy" id="2663907"/>
    <lineage>
        <taxon>Eukaryota</taxon>
        <taxon>Fungi</taxon>
        <taxon>Fungi incertae sedis</taxon>
        <taxon>Zoopagomycota</taxon>
        <taxon>Kickxellomycotina</taxon>
        <taxon>Kickxellomycetes</taxon>
        <taxon>Kickxellales</taxon>
        <taxon>Kickxellaceae</taxon>
        <taxon>Coemansia</taxon>
    </lineage>
</organism>
<feature type="transmembrane region" description="Helical" evidence="3">
    <location>
        <begin position="812"/>
        <end position="837"/>
    </location>
</feature>
<gene>
    <name evidence="4" type="primary">ERC1_4</name>
    <name evidence="4" type="ORF">H4R26_002163</name>
</gene>
<feature type="transmembrane region" description="Helical" evidence="3">
    <location>
        <begin position="716"/>
        <end position="736"/>
    </location>
</feature>
<evidence type="ECO:0000313" key="5">
    <source>
        <dbReference type="Proteomes" id="UP001150907"/>
    </source>
</evidence>
<dbReference type="NCBIfam" id="TIGR00797">
    <property type="entry name" value="matE"/>
    <property type="match status" value="1"/>
</dbReference>
<keyword evidence="3" id="KW-0812">Transmembrane</keyword>
<feature type="transmembrane region" description="Helical" evidence="3">
    <location>
        <begin position="756"/>
        <end position="774"/>
    </location>
</feature>
<keyword evidence="3" id="KW-1133">Transmembrane helix</keyword>
<dbReference type="GO" id="GO:0016020">
    <property type="term" value="C:membrane"/>
    <property type="evidence" value="ECO:0007669"/>
    <property type="project" value="InterPro"/>
</dbReference>
<dbReference type="Proteomes" id="UP001150907">
    <property type="component" value="Unassembled WGS sequence"/>
</dbReference>
<evidence type="ECO:0000256" key="2">
    <source>
        <dbReference type="SAM" id="MobiDB-lite"/>
    </source>
</evidence>
<comment type="similarity">
    <text evidence="1">Belongs to the multi antimicrobial extrusion (MATE) (TC 2.A.66.1) family.</text>
</comment>
<evidence type="ECO:0000256" key="3">
    <source>
        <dbReference type="SAM" id="Phobius"/>
    </source>
</evidence>
<keyword evidence="5" id="KW-1185">Reference proteome</keyword>
<dbReference type="PANTHER" id="PTHR11206">
    <property type="entry name" value="MULTIDRUG RESISTANCE PROTEIN"/>
    <property type="match status" value="1"/>
</dbReference>
<dbReference type="GO" id="GO:0015297">
    <property type="term" value="F:antiporter activity"/>
    <property type="evidence" value="ECO:0007669"/>
    <property type="project" value="InterPro"/>
</dbReference>
<dbReference type="InterPro" id="IPR002528">
    <property type="entry name" value="MATE_fam"/>
</dbReference>
<feature type="transmembrane region" description="Helical" evidence="3">
    <location>
        <begin position="493"/>
        <end position="513"/>
    </location>
</feature>
<feature type="region of interest" description="Disordered" evidence="2">
    <location>
        <begin position="1"/>
        <end position="77"/>
    </location>
</feature>
<name>A0A9W8BFE1_9FUNG</name>
<accession>A0A9W8BFE1</accession>
<dbReference type="AlphaFoldDB" id="A0A9W8BFE1"/>
<dbReference type="Pfam" id="PF01554">
    <property type="entry name" value="MatE"/>
    <property type="match status" value="2"/>
</dbReference>
<proteinExistence type="inferred from homology"/>